<gene>
    <name evidence="3" type="ORF">SAMN05444372_101144</name>
</gene>
<dbReference type="GO" id="GO:0003677">
    <property type="term" value="F:DNA binding"/>
    <property type="evidence" value="ECO:0007669"/>
    <property type="project" value="InterPro"/>
</dbReference>
<dbReference type="OrthoDB" id="1309374at2"/>
<dbReference type="GO" id="GO:0015074">
    <property type="term" value="P:DNA integration"/>
    <property type="evidence" value="ECO:0007669"/>
    <property type="project" value="InterPro"/>
</dbReference>
<accession>A0A1M5FJ57</accession>
<evidence type="ECO:0000256" key="1">
    <source>
        <dbReference type="ARBA" id="ARBA00023172"/>
    </source>
</evidence>
<feature type="domain" description="Phage integrase SAM-like" evidence="2">
    <location>
        <begin position="142"/>
        <end position="228"/>
    </location>
</feature>
<keyword evidence="4" id="KW-1185">Reference proteome</keyword>
<dbReference type="Pfam" id="PF13102">
    <property type="entry name" value="Phage_int_SAM_5"/>
    <property type="match status" value="1"/>
</dbReference>
<dbReference type="AlphaFoldDB" id="A0A1M5FJ57"/>
<dbReference type="InterPro" id="IPR025269">
    <property type="entry name" value="SAM-like_dom"/>
</dbReference>
<sequence length="462" mass="54466">MKQPKHFFNLEATKNKSDEQLIFFNLSYGVRIYVKEIIKYTPLRISTQWSIKKEYWNDKPTYRANQIYVRKYGKDLNNYLDKVEKIGYDQLSYFRNTYDKEPTLDELKQLVLEKLNRLPKKTNDVGITEYITQSVETRTTLDIKHPRRWSDGTGKQYTNLKNHILKYEADKNIELTFGSLTGDIFMGFFKSLNEVHKEETGEFYAHNTIAKENKHFRALLTSAKNDDIEIGFNYSKPDYFIKRREIKNETFLTTTQLQTIINTDVSHSKELTHGKNYIILSSFTGLRIGDMVSLNEVNPEIQIYNSKKYNCITTRIRKSQENKDELIATIPLLAPIKEYLQLNDNRFPKFPAQTNIRKYVEKLLTHLKFENVVEIKRYYYTIDNVVLSKEKLCEIFTPHDCRSTFISNLKELGIHDEDIEPITHPKHKYTSIVQVYDKTAMVGKAVNLINQLKSKKSILFKY</sequence>
<protein>
    <recommendedName>
        <fullName evidence="2">Phage integrase SAM-like domain-containing protein</fullName>
    </recommendedName>
</protein>
<dbReference type="InterPro" id="IPR011010">
    <property type="entry name" value="DNA_brk_join_enz"/>
</dbReference>
<evidence type="ECO:0000313" key="4">
    <source>
        <dbReference type="Proteomes" id="UP000184020"/>
    </source>
</evidence>
<evidence type="ECO:0000259" key="2">
    <source>
        <dbReference type="Pfam" id="PF13102"/>
    </source>
</evidence>
<organism evidence="3 4">
    <name type="scientific">Flavobacterium micromati</name>
    <dbReference type="NCBI Taxonomy" id="229205"/>
    <lineage>
        <taxon>Bacteria</taxon>
        <taxon>Pseudomonadati</taxon>
        <taxon>Bacteroidota</taxon>
        <taxon>Flavobacteriia</taxon>
        <taxon>Flavobacteriales</taxon>
        <taxon>Flavobacteriaceae</taxon>
        <taxon>Flavobacterium</taxon>
    </lineage>
</organism>
<dbReference type="GO" id="GO:0006310">
    <property type="term" value="P:DNA recombination"/>
    <property type="evidence" value="ECO:0007669"/>
    <property type="project" value="UniProtKB-KW"/>
</dbReference>
<keyword evidence="1" id="KW-0233">DNA recombination</keyword>
<dbReference type="InterPro" id="IPR013762">
    <property type="entry name" value="Integrase-like_cat_sf"/>
</dbReference>
<dbReference type="STRING" id="229205.SAMN05444372_101144"/>
<reference evidence="4" key="1">
    <citation type="submission" date="2016-11" db="EMBL/GenBank/DDBJ databases">
        <authorList>
            <person name="Varghese N."/>
            <person name="Submissions S."/>
        </authorList>
    </citation>
    <scope>NUCLEOTIDE SEQUENCE [LARGE SCALE GENOMIC DNA]</scope>
    <source>
        <strain evidence="4">DSM 17659</strain>
    </source>
</reference>
<dbReference type="RefSeq" id="WP_073016204.1">
    <property type="nucleotide sequence ID" value="NZ_FQWF01000001.1"/>
</dbReference>
<dbReference type="SUPFAM" id="SSF56349">
    <property type="entry name" value="DNA breaking-rejoining enzymes"/>
    <property type="match status" value="1"/>
</dbReference>
<dbReference type="Gene3D" id="1.10.443.10">
    <property type="entry name" value="Intergrase catalytic core"/>
    <property type="match status" value="1"/>
</dbReference>
<proteinExistence type="predicted"/>
<name>A0A1M5FJ57_9FLAO</name>
<dbReference type="EMBL" id="FQWF01000001">
    <property type="protein sequence ID" value="SHF91192.1"/>
    <property type="molecule type" value="Genomic_DNA"/>
</dbReference>
<evidence type="ECO:0000313" key="3">
    <source>
        <dbReference type="EMBL" id="SHF91192.1"/>
    </source>
</evidence>
<dbReference type="Proteomes" id="UP000184020">
    <property type="component" value="Unassembled WGS sequence"/>
</dbReference>